<evidence type="ECO:0000313" key="3">
    <source>
        <dbReference type="Proteomes" id="UP000002149"/>
    </source>
</evidence>
<feature type="compositionally biased region" description="Low complexity" evidence="1">
    <location>
        <begin position="1191"/>
        <end position="1211"/>
    </location>
</feature>
<dbReference type="InParanoid" id="Q5KD53"/>
<dbReference type="Proteomes" id="UP000002149">
    <property type="component" value="Chromosome 8"/>
</dbReference>
<feature type="compositionally biased region" description="Basic residues" evidence="1">
    <location>
        <begin position="667"/>
        <end position="676"/>
    </location>
</feature>
<feature type="compositionally biased region" description="Low complexity" evidence="1">
    <location>
        <begin position="739"/>
        <end position="756"/>
    </location>
</feature>
<feature type="compositionally biased region" description="Polar residues" evidence="1">
    <location>
        <begin position="119"/>
        <end position="134"/>
    </location>
</feature>
<feature type="compositionally biased region" description="Polar residues" evidence="1">
    <location>
        <begin position="863"/>
        <end position="873"/>
    </location>
</feature>
<dbReference type="RefSeq" id="XP_024513426.1">
    <property type="nucleotide sequence ID" value="XM_024657732.1"/>
</dbReference>
<feature type="compositionally biased region" description="Basic and acidic residues" evidence="1">
    <location>
        <begin position="782"/>
        <end position="798"/>
    </location>
</feature>
<feature type="compositionally biased region" description="Basic and acidic residues" evidence="1">
    <location>
        <begin position="392"/>
        <end position="407"/>
    </location>
</feature>
<feature type="region of interest" description="Disordered" evidence="1">
    <location>
        <begin position="422"/>
        <end position="466"/>
    </location>
</feature>
<evidence type="ECO:0000256" key="1">
    <source>
        <dbReference type="SAM" id="MobiDB-lite"/>
    </source>
</evidence>
<feature type="compositionally biased region" description="Basic and acidic residues" evidence="1">
    <location>
        <begin position="927"/>
        <end position="938"/>
    </location>
</feature>
<protein>
    <submittedName>
        <fullName evidence="2">Uncharacterized protein</fullName>
    </submittedName>
</protein>
<feature type="compositionally biased region" description="Basic and acidic residues" evidence="1">
    <location>
        <begin position="629"/>
        <end position="651"/>
    </location>
</feature>
<dbReference type="GeneID" id="3258988"/>
<proteinExistence type="predicted"/>
<feature type="region of interest" description="Disordered" evidence="1">
    <location>
        <begin position="116"/>
        <end position="142"/>
    </location>
</feature>
<dbReference type="HOGENOM" id="CLU_261361_0_0_1"/>
<feature type="compositionally biased region" description="Low complexity" evidence="1">
    <location>
        <begin position="965"/>
        <end position="975"/>
    </location>
</feature>
<keyword evidence="3" id="KW-1185">Reference proteome</keyword>
<sequence length="1314" mass="143452">MPYSFDATTAGRPNLAKRNTAPSPVTLLQLPSLEALPTPHKDRARRAASQSHLPSLEDSSIKPQSIFQKLRSKRPQSSLTAMPPLLKSRRPSSPKEQTSFFHFDLTAMVTAFELRPKATRTNTSRSTKNESMPSSLLPGESFTPFSTPSNTYSMPSLAALPSIQHVMDAYDITHSKNSMYQEKQQERVSKEQKKKKRETIKLPMMKPPPKLSNYCSKREELEILDGDDWEYDFLRDISTSLTQPPTPTVPTHSHNHRQRNYSIPVALDYTIRIPASQRDPRSPNIRSHNSGSFEQDIGSFGTDRSHDIWLQNQVDTLEEVERGAVRELEQMSGRLMTDGWGYGNGSASCRASGRANRASQPELPVTHSPLPPEPLTAPILVTETPTPQPQKHVSEHDQTDKFRQRERSHIQGSNIISVPRARPVSEQRPPTKELLSTSPNVYSPVGRVGSSNSLGGGGHGGSASAKVEREDKRCGSFTMYANTNIPLPPAPPPPTGVPLPAPPIGGVCVSQQVPLYLAGADEKVEWSSGASAGAGVVGVKNQFKVSENDRPVEVTYEVLTNTRATLGLAAAAVIAPPPIPPRSAERGYSGRKEIKRTTSNSYPVTHHAAHAIATAEPLHQQTTSSSIHDSQHDKLASVDGQGETKEQKGKLQTDGTAVNGLSLGMLKPKRASTGGKKRGDRDILLPKRQDSGSSAQSQPIQKRPLPPIPIQPSSPGTSLISKHRRRPSTAPVPAPVYFSSPRSTDSHSHSNSNSNPITPEKPRRLLPRDEPRLSLSPSSSTHTRDESFSHDRDRDRERKKVRQDLFAMGFLALDEMYLRQSLALAQQPPTPPMPSKIAFGAMGAAKGMVKGLKARVSNAPSMVSHSGFVTTPPTHKVNGQKRESSAPQRKEGGAREEGDSLDFSVNDNEGWSRPTSAEAVYIMPPAERSKIGSHEVDKKRSRHQSRGAEKAKQQKGEGIEDEFQGEFGSGSSVPGSEERSGEEGETSIGMISLWGHGKEGRKEEWHTVKEYDSTKHLSLKLAQGRQAAQTMLFSLPTGTATHTKARPPPIDVSSATIDGWKIKEIEKRGHRPSLLPPPRPRRMTASGQGRGGSTESSKGRPVSPLDGVVDKRNTFFNLSRPSKPVIPDAAYSPLIQTPAQAVAQNYFPFIPANIIHTSAHDIPRRPSDHASEHHQHLPQRQGQAHPFLPYSTPTTPKSKPRPHTSNSAHHSFTSLSLTLSSISAASDSTADKEKEEKERQRKLLMSAWLASKPVRRSKQEQAGETAPAALGGGGTAGEVRKEGRPGTISAGMGMKRDEDAGSAYRRASLDNRRF</sequence>
<feature type="region of interest" description="Disordered" evidence="1">
    <location>
        <begin position="384"/>
        <end position="407"/>
    </location>
</feature>
<feature type="compositionally biased region" description="Basic and acidic residues" evidence="1">
    <location>
        <begin position="760"/>
        <end position="772"/>
    </location>
</feature>
<feature type="compositionally biased region" description="Basic and acidic residues" evidence="1">
    <location>
        <begin position="946"/>
        <end position="958"/>
    </location>
</feature>
<accession>Q55LL3</accession>
<dbReference type="PaxDb" id="214684-Q5KD53"/>
<accession>Q5KD53</accession>
<dbReference type="KEGG" id="cne:CNH03330"/>
<feature type="compositionally biased region" description="Polar residues" evidence="1">
    <location>
        <begin position="48"/>
        <end position="67"/>
    </location>
</feature>
<feature type="region of interest" description="Disordered" evidence="1">
    <location>
        <begin position="1253"/>
        <end position="1314"/>
    </location>
</feature>
<reference evidence="2 3" key="1">
    <citation type="journal article" date="2005" name="Science">
        <title>The genome of the basidiomycetous yeast and human pathogen Cryptococcus neoformans.</title>
        <authorList>
            <person name="Loftus B.J."/>
            <person name="Fung E."/>
            <person name="Roncaglia P."/>
            <person name="Rowley D."/>
            <person name="Amedeo P."/>
            <person name="Bruno D."/>
            <person name="Vamathevan J."/>
            <person name="Miranda M."/>
            <person name="Anderson I.J."/>
            <person name="Fraser J.A."/>
            <person name="Allen J.E."/>
            <person name="Bosdet I.E."/>
            <person name="Brent M.R."/>
            <person name="Chiu R."/>
            <person name="Doering T.L."/>
            <person name="Donlin M.J."/>
            <person name="D'Souza C.A."/>
            <person name="Fox D.S."/>
            <person name="Grinberg V."/>
            <person name="Fu J."/>
            <person name="Fukushima M."/>
            <person name="Haas B.J."/>
            <person name="Huang J.C."/>
            <person name="Janbon G."/>
            <person name="Jones S.J."/>
            <person name="Koo H.L."/>
            <person name="Krzywinski M.I."/>
            <person name="Kwon-Chung J.K."/>
            <person name="Lengeler K.B."/>
            <person name="Maiti R."/>
            <person name="Marra M.A."/>
            <person name="Marra R.E."/>
            <person name="Mathewson C.A."/>
            <person name="Mitchell T.G."/>
            <person name="Pertea M."/>
            <person name="Riggs F.R."/>
            <person name="Salzberg S.L."/>
            <person name="Schein J.E."/>
            <person name="Shvartsbeyn A."/>
            <person name="Shin H."/>
            <person name="Shumway M."/>
            <person name="Specht C.A."/>
            <person name="Suh B.B."/>
            <person name="Tenney A."/>
            <person name="Utterback T.R."/>
            <person name="Wickes B.L."/>
            <person name="Wortman J.R."/>
            <person name="Wye N.H."/>
            <person name="Kronstad J.W."/>
            <person name="Lodge J.K."/>
            <person name="Heitman J."/>
            <person name="Davis R.W."/>
            <person name="Fraser C.M."/>
            <person name="Hyman R.W."/>
        </authorList>
    </citation>
    <scope>NUCLEOTIDE SEQUENCE [LARGE SCALE GENOMIC DNA]</scope>
    <source>
        <strain evidence="3">JEC21 / ATCC MYA-565</strain>
    </source>
</reference>
<feature type="region of interest" description="Disordered" evidence="1">
    <location>
        <begin position="351"/>
        <end position="372"/>
    </location>
</feature>
<feature type="region of interest" description="Disordered" evidence="1">
    <location>
        <begin position="1160"/>
        <end position="1211"/>
    </location>
</feature>
<feature type="compositionally biased region" description="Basic and acidic residues" evidence="1">
    <location>
        <begin position="677"/>
        <end position="690"/>
    </location>
</feature>
<organism evidence="2 3">
    <name type="scientific">Cryptococcus deneoformans (strain JEC21 / ATCC MYA-565)</name>
    <name type="common">Cryptococcus neoformans var. neoformans serotype D</name>
    <dbReference type="NCBI Taxonomy" id="214684"/>
    <lineage>
        <taxon>Eukaryota</taxon>
        <taxon>Fungi</taxon>
        <taxon>Dikarya</taxon>
        <taxon>Basidiomycota</taxon>
        <taxon>Agaricomycotina</taxon>
        <taxon>Tremellomycetes</taxon>
        <taxon>Tremellales</taxon>
        <taxon>Cryptococcaceae</taxon>
        <taxon>Cryptococcus</taxon>
        <taxon>Cryptococcus neoformans species complex</taxon>
    </lineage>
</organism>
<feature type="region of interest" description="Disordered" evidence="1">
    <location>
        <begin position="178"/>
        <end position="213"/>
    </location>
</feature>
<feature type="compositionally biased region" description="Basic and acidic residues" evidence="1">
    <location>
        <begin position="880"/>
        <end position="898"/>
    </location>
</feature>
<gene>
    <name evidence="2" type="ordered locus">CNH03330</name>
</gene>
<name>Q5KD53_CRYD1</name>
<feature type="region of interest" description="Disordered" evidence="1">
    <location>
        <begin position="1"/>
        <end position="97"/>
    </location>
</feature>
<dbReference type="EMBL" id="AE017348">
    <property type="protein sequence ID" value="AAW45265.2"/>
    <property type="molecule type" value="Genomic_DNA"/>
</dbReference>
<feature type="region of interest" description="Disordered" evidence="1">
    <location>
        <begin position="618"/>
        <end position="798"/>
    </location>
</feature>
<dbReference type="OrthoDB" id="2575682at2759"/>
<feature type="compositionally biased region" description="Polar residues" evidence="1">
    <location>
        <begin position="903"/>
        <end position="915"/>
    </location>
</feature>
<evidence type="ECO:0000313" key="2">
    <source>
        <dbReference type="EMBL" id="AAW45265.2"/>
    </source>
</evidence>
<feature type="compositionally biased region" description="Basic and acidic residues" evidence="1">
    <location>
        <begin position="1160"/>
        <end position="1175"/>
    </location>
</feature>
<dbReference type="VEuPathDB" id="FungiDB:CNH03330"/>
<feature type="compositionally biased region" description="Polar residues" evidence="1">
    <location>
        <begin position="619"/>
        <end position="628"/>
    </location>
</feature>
<feature type="region of interest" description="Disordered" evidence="1">
    <location>
        <begin position="1066"/>
        <end position="1108"/>
    </location>
</feature>
<feature type="region of interest" description="Disordered" evidence="1">
    <location>
        <begin position="863"/>
        <end position="1002"/>
    </location>
</feature>